<evidence type="ECO:0000313" key="2">
    <source>
        <dbReference type="EMBL" id="ESO90484.1"/>
    </source>
</evidence>
<protein>
    <recommendedName>
        <fullName evidence="4">SH2 domain-containing protein</fullName>
    </recommendedName>
</protein>
<feature type="compositionally biased region" description="Polar residues" evidence="1">
    <location>
        <begin position="433"/>
        <end position="458"/>
    </location>
</feature>
<sequence length="735" mass="81549">MARYFGHLEGDIVYISSRKYRIFQKGVFSPRCQRNSGYYEDENNMELHISVEDDSGLKEFQTVKTKKDATLGSSLENALGGLVCYDIIGPDLQCNWNTLAVQLKGKQLSLKRVPYDDSRRDSIYGTVSNNQYPYTLESSFHYGYPITQYPTNIPVENSEISSPQPNFSSYGPGSICVRSNSPKPSSSTNSLTERKEIDTGSCSSLTQAKLYGAGNISDSTHPVLKHSQSIDDTNFKSLSTEKNFEKDIIKDLDCNALKKCNSMSDIQYDPEPLKKFDSVTSMDTSEEVGVNYGCGSVHCNAEKCTHNLIWENGRMTFSNQFDPNASIESSMDTANSLEICTFNSPEDDYIPHSFVLSRRTSSELSSPLSPINSPPKGMDLPTSASIAAAASAAPKPPPPCEQSLLRTALRRSFEKKASETGELPNPKPCKKAQPQQNEMYLSSVQSDSDYTDSDTPVTSLEEELSKRPAQCRLPVSVDGYIAMGTQGATSNDYIQMGGNGSGSENRPTTLPIDSTYMNMAGGSPNLARRPLPPRPRETKSYPLVHSHSVGDTMVLTPDNEYCYISDEDQTTQSKTLPQTLPPKKRVTSQPVPIQRSQSSSAIPDLSNVPGWCASISEGNVSSTMNKYKNEDGNFMVWRMKDNTFVITVSHLSDLRHYAIHCRNINGQIQYYIFPGGYMTPSILDLLHHYMREGLKGPDPQTDPSRGKKWQKFSHVKLKHPMKSRSSARKSSIPEK</sequence>
<feature type="region of interest" description="Disordered" evidence="1">
    <location>
        <begin position="178"/>
        <end position="198"/>
    </location>
</feature>
<evidence type="ECO:0000313" key="3">
    <source>
        <dbReference type="Proteomes" id="UP000030746"/>
    </source>
</evidence>
<dbReference type="KEGG" id="lgi:LOTGIDRAFT_233769"/>
<feature type="region of interest" description="Disordered" evidence="1">
    <location>
        <begin position="523"/>
        <end position="542"/>
    </location>
</feature>
<feature type="compositionally biased region" description="Low complexity" evidence="1">
    <location>
        <begin position="179"/>
        <end position="190"/>
    </location>
</feature>
<reference evidence="2 3" key="1">
    <citation type="journal article" date="2013" name="Nature">
        <title>Insights into bilaterian evolution from three spiralian genomes.</title>
        <authorList>
            <person name="Simakov O."/>
            <person name="Marletaz F."/>
            <person name="Cho S.J."/>
            <person name="Edsinger-Gonzales E."/>
            <person name="Havlak P."/>
            <person name="Hellsten U."/>
            <person name="Kuo D.H."/>
            <person name="Larsson T."/>
            <person name="Lv J."/>
            <person name="Arendt D."/>
            <person name="Savage R."/>
            <person name="Osoegawa K."/>
            <person name="de Jong P."/>
            <person name="Grimwood J."/>
            <person name="Chapman J.A."/>
            <person name="Shapiro H."/>
            <person name="Aerts A."/>
            <person name="Otillar R.P."/>
            <person name="Terry A.Y."/>
            <person name="Boore J.L."/>
            <person name="Grigoriev I.V."/>
            <person name="Lindberg D.R."/>
            <person name="Seaver E.C."/>
            <person name="Weisblat D.A."/>
            <person name="Putnam N.H."/>
            <person name="Rokhsar D.S."/>
        </authorList>
    </citation>
    <scope>NUCLEOTIDE SEQUENCE [LARGE SCALE GENOMIC DNA]</scope>
</reference>
<dbReference type="Gene3D" id="3.30.505.10">
    <property type="entry name" value="SH2 domain"/>
    <property type="match status" value="1"/>
</dbReference>
<dbReference type="CTD" id="20249344"/>
<dbReference type="Proteomes" id="UP000030746">
    <property type="component" value="Unassembled WGS sequence"/>
</dbReference>
<feature type="compositionally biased region" description="Polar residues" evidence="1">
    <location>
        <begin position="587"/>
        <end position="601"/>
    </location>
</feature>
<feature type="compositionally biased region" description="Basic residues" evidence="1">
    <location>
        <begin position="706"/>
        <end position="727"/>
    </location>
</feature>
<evidence type="ECO:0000256" key="1">
    <source>
        <dbReference type="SAM" id="MobiDB-lite"/>
    </source>
</evidence>
<feature type="region of interest" description="Disordered" evidence="1">
    <location>
        <begin position="568"/>
        <end position="601"/>
    </location>
</feature>
<accession>V4BNN6</accession>
<dbReference type="HOGENOM" id="CLU_377354_0_0_1"/>
<proteinExistence type="predicted"/>
<organism evidence="2 3">
    <name type="scientific">Lottia gigantea</name>
    <name type="common">Giant owl limpet</name>
    <dbReference type="NCBI Taxonomy" id="225164"/>
    <lineage>
        <taxon>Eukaryota</taxon>
        <taxon>Metazoa</taxon>
        <taxon>Spiralia</taxon>
        <taxon>Lophotrochozoa</taxon>
        <taxon>Mollusca</taxon>
        <taxon>Gastropoda</taxon>
        <taxon>Patellogastropoda</taxon>
        <taxon>Lottioidea</taxon>
        <taxon>Lottiidae</taxon>
        <taxon>Lottia</taxon>
    </lineage>
</organism>
<feature type="region of interest" description="Disordered" evidence="1">
    <location>
        <begin position="361"/>
        <end position="381"/>
    </location>
</feature>
<evidence type="ECO:0008006" key="4">
    <source>
        <dbReference type="Google" id="ProtNLM"/>
    </source>
</evidence>
<dbReference type="AlphaFoldDB" id="V4BNN6"/>
<dbReference type="OMA" id="MSESWRM"/>
<dbReference type="RefSeq" id="XP_009058806.1">
    <property type="nucleotide sequence ID" value="XM_009060558.1"/>
</dbReference>
<dbReference type="GeneID" id="20249344"/>
<keyword evidence="3" id="KW-1185">Reference proteome</keyword>
<name>V4BNN6_LOTGI</name>
<gene>
    <name evidence="2" type="ORF">LOTGIDRAFT_233769</name>
</gene>
<dbReference type="InterPro" id="IPR036860">
    <property type="entry name" value="SH2_dom_sf"/>
</dbReference>
<feature type="region of interest" description="Disordered" evidence="1">
    <location>
        <begin position="694"/>
        <end position="735"/>
    </location>
</feature>
<dbReference type="OrthoDB" id="6163008at2759"/>
<dbReference type="SUPFAM" id="SSF55550">
    <property type="entry name" value="SH2 domain"/>
    <property type="match status" value="1"/>
</dbReference>
<feature type="region of interest" description="Disordered" evidence="1">
    <location>
        <begin position="415"/>
        <end position="467"/>
    </location>
</feature>
<dbReference type="EMBL" id="KB202408">
    <property type="protein sequence ID" value="ESO90484.1"/>
    <property type="molecule type" value="Genomic_DNA"/>
</dbReference>